<dbReference type="AlphaFoldDB" id="A0AAV6JRX8"/>
<dbReference type="PANTHER" id="PTHR35097:SF1">
    <property type="entry name" value="GDSL ESTERASE_LIPASE"/>
    <property type="match status" value="1"/>
</dbReference>
<feature type="signal peptide" evidence="1">
    <location>
        <begin position="1"/>
        <end position="19"/>
    </location>
</feature>
<dbReference type="EMBL" id="JACTNZ010000006">
    <property type="protein sequence ID" value="KAG5542968.1"/>
    <property type="molecule type" value="Genomic_DNA"/>
</dbReference>
<organism evidence="2 3">
    <name type="scientific">Rhododendron griersonianum</name>
    <dbReference type="NCBI Taxonomy" id="479676"/>
    <lineage>
        <taxon>Eukaryota</taxon>
        <taxon>Viridiplantae</taxon>
        <taxon>Streptophyta</taxon>
        <taxon>Embryophyta</taxon>
        <taxon>Tracheophyta</taxon>
        <taxon>Spermatophyta</taxon>
        <taxon>Magnoliopsida</taxon>
        <taxon>eudicotyledons</taxon>
        <taxon>Gunneridae</taxon>
        <taxon>Pentapetalae</taxon>
        <taxon>asterids</taxon>
        <taxon>Ericales</taxon>
        <taxon>Ericaceae</taxon>
        <taxon>Ericoideae</taxon>
        <taxon>Rhodoreae</taxon>
        <taxon>Rhododendron</taxon>
    </lineage>
</organism>
<evidence type="ECO:0000313" key="2">
    <source>
        <dbReference type="EMBL" id="KAG5542968.1"/>
    </source>
</evidence>
<reference evidence="2 3" key="1">
    <citation type="submission" date="2020-08" db="EMBL/GenBank/DDBJ databases">
        <title>Plant Genome Project.</title>
        <authorList>
            <person name="Zhang R.-G."/>
        </authorList>
    </citation>
    <scope>NUCLEOTIDE SEQUENCE [LARGE SCALE GENOMIC DNA]</scope>
    <source>
        <strain evidence="2">WSP0</strain>
        <tissue evidence="2">Leaf</tissue>
    </source>
</reference>
<accession>A0AAV6JRX8</accession>
<gene>
    <name evidence="2" type="ORF">RHGRI_015905</name>
</gene>
<keyword evidence="3" id="KW-1185">Reference proteome</keyword>
<dbReference type="PANTHER" id="PTHR35097">
    <property type="entry name" value="GDSL ESTERASE/LIPASE"/>
    <property type="match status" value="1"/>
</dbReference>
<sequence>MYLLRLRFVSACALNISLSLSLSLSLSYSEMEPVASAVDKLKGFAKSTQDFANGVVSHWTGNPNRRNPIEILKRLQREAFSDLMKLRDRQDKVERILSFYKSSKGSPFQEASTHVRGEVDVLGALLFMDNDSQQNFSAIRRSGIRTGVHSRLTFETTIREKDTLVTEFVSNVTGHNDVLGSPLSLAKVLYAANISDWFSVAAIPVGAHCRDVGISTNSPHQKKALTNYSSLGPPLLNLCNGSAIGLMVRKSNIVASLAQFVSGLGMQPGSVGFMQCFSTFGQVVCQLSSSTKLSLLGIHQVPKFSGQEVCLGALAIPVGIFRRRNISEMTQDASAPVIGAHTSENVLTGSIALMLESELDESTRIGGWFEMKRYNPRHLQWAVSIADTPDNEFGWGLSLGGLIQGPKSWDHFQVETFLNFNFGKRFSLQPALIYVMDGSTQFPSLMLRSNWSL</sequence>
<feature type="chain" id="PRO_5043843140" evidence="1">
    <location>
        <begin position="20"/>
        <end position="453"/>
    </location>
</feature>
<keyword evidence="1" id="KW-0732">Signal</keyword>
<comment type="caution">
    <text evidence="2">The sequence shown here is derived from an EMBL/GenBank/DDBJ whole genome shotgun (WGS) entry which is preliminary data.</text>
</comment>
<name>A0AAV6JRX8_9ERIC</name>
<evidence type="ECO:0000256" key="1">
    <source>
        <dbReference type="SAM" id="SignalP"/>
    </source>
</evidence>
<protein>
    <submittedName>
        <fullName evidence="2">Uncharacterized protein</fullName>
    </submittedName>
</protein>
<proteinExistence type="predicted"/>
<evidence type="ECO:0000313" key="3">
    <source>
        <dbReference type="Proteomes" id="UP000823749"/>
    </source>
</evidence>
<dbReference type="Proteomes" id="UP000823749">
    <property type="component" value="Chromosome 6"/>
</dbReference>